<evidence type="ECO:0000256" key="3">
    <source>
        <dbReference type="ARBA" id="ARBA00022618"/>
    </source>
</evidence>
<evidence type="ECO:0000256" key="9">
    <source>
        <dbReference type="ARBA" id="ARBA00023316"/>
    </source>
</evidence>
<dbReference type="RefSeq" id="WP_104985293.1">
    <property type="nucleotide sequence ID" value="NZ_CP012673.1"/>
</dbReference>
<dbReference type="Proteomes" id="UP000238348">
    <property type="component" value="Chromosome"/>
</dbReference>
<dbReference type="Pfam" id="PF02875">
    <property type="entry name" value="Mur_ligase_C"/>
    <property type="match status" value="1"/>
</dbReference>
<keyword evidence="8 10" id="KW-0131">Cell cycle</keyword>
<dbReference type="Pfam" id="PF01225">
    <property type="entry name" value="Mur_ligase"/>
    <property type="match status" value="1"/>
</dbReference>
<feature type="domain" description="Mur ligase N-terminal catalytic" evidence="12">
    <location>
        <begin position="33"/>
        <end position="103"/>
    </location>
</feature>
<dbReference type="SUPFAM" id="SSF53244">
    <property type="entry name" value="MurD-like peptide ligases, peptide-binding domain"/>
    <property type="match status" value="1"/>
</dbReference>
<dbReference type="EMBL" id="CP012673">
    <property type="protein sequence ID" value="AUX47250.1"/>
    <property type="molecule type" value="Genomic_DNA"/>
</dbReference>
<dbReference type="InterPro" id="IPR051046">
    <property type="entry name" value="MurCDEF_CellWall_CoF430Synth"/>
</dbReference>
<dbReference type="InterPro" id="IPR000713">
    <property type="entry name" value="Mur_ligase_N"/>
</dbReference>
<keyword evidence="3 10" id="KW-0132">Cell division</keyword>
<sequence length="491" mass="49431">MATPIPQNLAPFTLDELARATGGRVLRAGPDARGVSTDSRTIAPGAAFVALVGESFDGHRFLDAAAQRGAAAFVVSREVALPPAGGVVLVKDGLAALGALARAHRERWRTAAHPAGPRAIVAVGGSAGKTTTTRTLAALLAGAERGDVHATAGNLNNAVGLPMTLLGLEPRHRFAVVEIGTNQRGEVATLARIAGPDLAVLTSIGVEHTEGLGTLEDVAAEEGDLLAALPPAGVALGNGDDAMVVEQLGRAGASRRITYGFGARAKVRIVGRRQVGVRGSAVRLDRDGEALELVIPLLGEAGALAAAAAVAAVEAALGERLSAELVARAAAGLAPPGDGRLSVLELPGGTVVIDDSYNANPLSMRSSLKTAAEMAEALGKRLVLLLGEMRELGALAAAEHDALGEQVGTLRPAALIAVGGEAARIARAAEASGVQASFVGDSDAAAARAIEIVERGDLVLVKGSRGIRMERIVHALAGSLASRGGGAPPPA</sequence>
<evidence type="ECO:0000256" key="2">
    <source>
        <dbReference type="ARBA" id="ARBA00022598"/>
    </source>
</evidence>
<dbReference type="UniPathway" id="UPA00219"/>
<comment type="subcellular location">
    <subcellularLocation>
        <location evidence="10 11">Cytoplasm</location>
    </subcellularLocation>
</comment>
<keyword evidence="6 10" id="KW-0133">Cell shape</keyword>
<dbReference type="GO" id="GO:0005524">
    <property type="term" value="F:ATP binding"/>
    <property type="evidence" value="ECO:0007669"/>
    <property type="project" value="UniProtKB-UniRule"/>
</dbReference>
<dbReference type="SUPFAM" id="SSF53623">
    <property type="entry name" value="MurD-like peptide ligases, catalytic domain"/>
    <property type="match status" value="1"/>
</dbReference>
<dbReference type="GO" id="GO:0047480">
    <property type="term" value="F:UDP-N-acetylmuramoyl-tripeptide-D-alanyl-D-alanine ligase activity"/>
    <property type="evidence" value="ECO:0007669"/>
    <property type="project" value="UniProtKB-UniRule"/>
</dbReference>
<dbReference type="Gene3D" id="3.40.1390.10">
    <property type="entry name" value="MurE/MurF, N-terminal domain"/>
    <property type="match status" value="1"/>
</dbReference>
<keyword evidence="7 10" id="KW-0573">Peptidoglycan synthesis</keyword>
<protein>
    <recommendedName>
        <fullName evidence="10 11">UDP-N-acetylmuramoyl-tripeptide--D-alanyl-D-alanine ligase</fullName>
        <ecNumber evidence="10 11">6.3.2.10</ecNumber>
    </recommendedName>
    <alternativeName>
        <fullName evidence="10">D-alanyl-D-alanine-adding enzyme</fullName>
    </alternativeName>
</protein>
<dbReference type="InterPro" id="IPR036615">
    <property type="entry name" value="Mur_ligase_C_dom_sf"/>
</dbReference>
<organism evidence="15 16">
    <name type="scientific">Sorangium cellulosum</name>
    <name type="common">Polyangium cellulosum</name>
    <dbReference type="NCBI Taxonomy" id="56"/>
    <lineage>
        <taxon>Bacteria</taxon>
        <taxon>Pseudomonadati</taxon>
        <taxon>Myxococcota</taxon>
        <taxon>Polyangia</taxon>
        <taxon>Polyangiales</taxon>
        <taxon>Polyangiaceae</taxon>
        <taxon>Sorangium</taxon>
    </lineage>
</organism>
<evidence type="ECO:0000259" key="13">
    <source>
        <dbReference type="Pfam" id="PF02875"/>
    </source>
</evidence>
<evidence type="ECO:0000256" key="5">
    <source>
        <dbReference type="ARBA" id="ARBA00022840"/>
    </source>
</evidence>
<keyword evidence="9 10" id="KW-0961">Cell wall biogenesis/degradation</keyword>
<keyword evidence="4 10" id="KW-0547">Nucleotide-binding</keyword>
<dbReference type="SUPFAM" id="SSF63418">
    <property type="entry name" value="MurE/MurF N-terminal domain"/>
    <property type="match status" value="1"/>
</dbReference>
<dbReference type="GO" id="GO:0005737">
    <property type="term" value="C:cytoplasm"/>
    <property type="evidence" value="ECO:0007669"/>
    <property type="project" value="UniProtKB-SubCell"/>
</dbReference>
<evidence type="ECO:0000259" key="14">
    <source>
        <dbReference type="Pfam" id="PF08245"/>
    </source>
</evidence>
<dbReference type="GO" id="GO:0051301">
    <property type="term" value="P:cell division"/>
    <property type="evidence" value="ECO:0007669"/>
    <property type="project" value="UniProtKB-KW"/>
</dbReference>
<dbReference type="Gene3D" id="3.90.190.20">
    <property type="entry name" value="Mur ligase, C-terminal domain"/>
    <property type="match status" value="1"/>
</dbReference>
<reference evidence="15 16" key="1">
    <citation type="submission" date="2015-09" db="EMBL/GenBank/DDBJ databases">
        <title>Sorangium comparison.</title>
        <authorList>
            <person name="Zaburannyi N."/>
            <person name="Bunk B."/>
            <person name="Overmann J."/>
            <person name="Mueller R."/>
        </authorList>
    </citation>
    <scope>NUCLEOTIDE SEQUENCE [LARGE SCALE GENOMIC DNA]</scope>
    <source>
        <strain evidence="15 16">So ce26</strain>
    </source>
</reference>
<dbReference type="NCBIfam" id="TIGR01143">
    <property type="entry name" value="murF"/>
    <property type="match status" value="1"/>
</dbReference>
<comment type="function">
    <text evidence="10 11">Involved in cell wall formation. Catalyzes the final step in the synthesis of UDP-N-acetylmuramoyl-pentapeptide, the precursor of murein.</text>
</comment>
<dbReference type="GO" id="GO:0008360">
    <property type="term" value="P:regulation of cell shape"/>
    <property type="evidence" value="ECO:0007669"/>
    <property type="project" value="UniProtKB-KW"/>
</dbReference>
<proteinExistence type="inferred from homology"/>
<dbReference type="InterPro" id="IPR036565">
    <property type="entry name" value="Mur-like_cat_sf"/>
</dbReference>
<evidence type="ECO:0000313" key="16">
    <source>
        <dbReference type="Proteomes" id="UP000238348"/>
    </source>
</evidence>
<dbReference type="InterPro" id="IPR035911">
    <property type="entry name" value="MurE/MurF_N"/>
</dbReference>
<dbReference type="InterPro" id="IPR005863">
    <property type="entry name" value="UDP-N-AcMur_synth"/>
</dbReference>
<dbReference type="PANTHER" id="PTHR43024">
    <property type="entry name" value="UDP-N-ACETYLMURAMOYL-TRIPEPTIDE--D-ALANYL-D-ALANINE LIGASE"/>
    <property type="match status" value="1"/>
</dbReference>
<dbReference type="Gene3D" id="3.40.1190.10">
    <property type="entry name" value="Mur-like, catalytic domain"/>
    <property type="match status" value="1"/>
</dbReference>
<evidence type="ECO:0000256" key="6">
    <source>
        <dbReference type="ARBA" id="ARBA00022960"/>
    </source>
</evidence>
<comment type="similarity">
    <text evidence="10">Belongs to the MurCDEF family. MurF subfamily.</text>
</comment>
<comment type="catalytic activity">
    <reaction evidence="10 11">
        <text>D-alanyl-D-alanine + UDP-N-acetyl-alpha-D-muramoyl-L-alanyl-gamma-D-glutamyl-meso-2,6-diaminopimelate + ATP = UDP-N-acetyl-alpha-D-muramoyl-L-alanyl-gamma-D-glutamyl-meso-2,6-diaminopimeloyl-D-alanyl-D-alanine + ADP + phosphate + H(+)</text>
        <dbReference type="Rhea" id="RHEA:28374"/>
        <dbReference type="ChEBI" id="CHEBI:15378"/>
        <dbReference type="ChEBI" id="CHEBI:30616"/>
        <dbReference type="ChEBI" id="CHEBI:43474"/>
        <dbReference type="ChEBI" id="CHEBI:57822"/>
        <dbReference type="ChEBI" id="CHEBI:61386"/>
        <dbReference type="ChEBI" id="CHEBI:83905"/>
        <dbReference type="ChEBI" id="CHEBI:456216"/>
        <dbReference type="EC" id="6.3.2.10"/>
    </reaction>
</comment>
<accession>A0A2L0F6R5</accession>
<evidence type="ECO:0000313" key="15">
    <source>
        <dbReference type="EMBL" id="AUX47250.1"/>
    </source>
</evidence>
<dbReference type="GO" id="GO:0071555">
    <property type="term" value="P:cell wall organization"/>
    <property type="evidence" value="ECO:0007669"/>
    <property type="project" value="UniProtKB-KW"/>
</dbReference>
<dbReference type="GO" id="GO:0009252">
    <property type="term" value="P:peptidoglycan biosynthetic process"/>
    <property type="evidence" value="ECO:0007669"/>
    <property type="project" value="UniProtKB-UniRule"/>
</dbReference>
<evidence type="ECO:0000256" key="11">
    <source>
        <dbReference type="RuleBase" id="RU004136"/>
    </source>
</evidence>
<gene>
    <name evidence="10" type="primary">murF</name>
    <name evidence="15" type="ORF">SOCE26_087640</name>
</gene>
<dbReference type="InterPro" id="IPR013221">
    <property type="entry name" value="Mur_ligase_cen"/>
</dbReference>
<keyword evidence="2 10" id="KW-0436">Ligase</keyword>
<dbReference type="Pfam" id="PF08245">
    <property type="entry name" value="Mur_ligase_M"/>
    <property type="match status" value="1"/>
</dbReference>
<evidence type="ECO:0000256" key="10">
    <source>
        <dbReference type="HAMAP-Rule" id="MF_02019"/>
    </source>
</evidence>
<dbReference type="GO" id="GO:0008766">
    <property type="term" value="F:UDP-N-acetylmuramoylalanyl-D-glutamyl-2,6-diaminopimelate-D-alanyl-D-alanine ligase activity"/>
    <property type="evidence" value="ECO:0007669"/>
    <property type="project" value="RHEA"/>
</dbReference>
<evidence type="ECO:0000259" key="12">
    <source>
        <dbReference type="Pfam" id="PF01225"/>
    </source>
</evidence>
<dbReference type="OrthoDB" id="9801978at2"/>
<evidence type="ECO:0000256" key="4">
    <source>
        <dbReference type="ARBA" id="ARBA00022741"/>
    </source>
</evidence>
<keyword evidence="5 10" id="KW-0067">ATP-binding</keyword>
<evidence type="ECO:0000256" key="7">
    <source>
        <dbReference type="ARBA" id="ARBA00022984"/>
    </source>
</evidence>
<dbReference type="AlphaFoldDB" id="A0A2L0F6R5"/>
<evidence type="ECO:0000256" key="8">
    <source>
        <dbReference type="ARBA" id="ARBA00023306"/>
    </source>
</evidence>
<comment type="pathway">
    <text evidence="10 11">Cell wall biogenesis; peptidoglycan biosynthesis.</text>
</comment>
<dbReference type="PANTHER" id="PTHR43024:SF1">
    <property type="entry name" value="UDP-N-ACETYLMURAMOYL-TRIPEPTIDE--D-ALANYL-D-ALANINE LIGASE"/>
    <property type="match status" value="1"/>
</dbReference>
<dbReference type="EC" id="6.3.2.10" evidence="10 11"/>
<feature type="binding site" evidence="10">
    <location>
        <begin position="125"/>
        <end position="131"/>
    </location>
    <ligand>
        <name>ATP</name>
        <dbReference type="ChEBI" id="CHEBI:30616"/>
    </ligand>
</feature>
<dbReference type="HAMAP" id="MF_02019">
    <property type="entry name" value="MurF"/>
    <property type="match status" value="1"/>
</dbReference>
<feature type="domain" description="Mur ligase central" evidence="14">
    <location>
        <begin position="123"/>
        <end position="313"/>
    </location>
</feature>
<name>A0A2L0F6R5_SORCE</name>
<dbReference type="InterPro" id="IPR004101">
    <property type="entry name" value="Mur_ligase_C"/>
</dbReference>
<evidence type="ECO:0000256" key="1">
    <source>
        <dbReference type="ARBA" id="ARBA00022490"/>
    </source>
</evidence>
<keyword evidence="1 10" id="KW-0963">Cytoplasm</keyword>
<feature type="domain" description="Mur ligase C-terminal" evidence="13">
    <location>
        <begin position="339"/>
        <end position="465"/>
    </location>
</feature>